<evidence type="ECO:0000256" key="1">
    <source>
        <dbReference type="SAM" id="Phobius"/>
    </source>
</evidence>
<sequence>MGVASDATGSLRTAFLILTVPKLLGGVCMLLSRWTFEGDARKVLDEARG</sequence>
<feature type="transmembrane region" description="Helical" evidence="1">
    <location>
        <begin position="12"/>
        <end position="32"/>
    </location>
</feature>
<gene>
    <name evidence="2" type="ORF">EKD16_09045</name>
</gene>
<dbReference type="KEGG" id="strr:EKD16_09045"/>
<protein>
    <submittedName>
        <fullName evidence="2">Uncharacterized protein</fullName>
    </submittedName>
</protein>
<keyword evidence="1" id="KW-1133">Transmembrane helix</keyword>
<dbReference type="RefSeq" id="WP_165498534.1">
    <property type="nucleotide sequence ID" value="NZ_CP036455.1"/>
</dbReference>
<keyword evidence="3" id="KW-1185">Reference proteome</keyword>
<dbReference type="EMBL" id="CP036455">
    <property type="protein sequence ID" value="QBI53603.1"/>
    <property type="molecule type" value="Genomic_DNA"/>
</dbReference>
<name>A0A4P6PZM3_9ACTN</name>
<reference evidence="2 3" key="1">
    <citation type="submission" date="2019-02" db="EMBL/GenBank/DDBJ databases">
        <authorList>
            <person name="Khodamoradi S."/>
            <person name="Hahnke R.L."/>
            <person name="Kaempfer P."/>
            <person name="Schumann P."/>
            <person name="Rohde M."/>
            <person name="Steinert M."/>
            <person name="Luzhetskyy A."/>
            <person name="Wink J."/>
            <person name="Ruckert C."/>
        </authorList>
    </citation>
    <scope>NUCLEOTIDE SEQUENCE [LARGE SCALE GENOMIC DNA]</scope>
    <source>
        <strain evidence="2 3">M2</strain>
    </source>
</reference>
<proteinExistence type="predicted"/>
<evidence type="ECO:0000313" key="2">
    <source>
        <dbReference type="EMBL" id="QBI53603.1"/>
    </source>
</evidence>
<evidence type="ECO:0000313" key="3">
    <source>
        <dbReference type="Proteomes" id="UP000292235"/>
    </source>
</evidence>
<accession>A0A4P6PZM3</accession>
<organism evidence="2 3">
    <name type="scientific">Streptomonospora litoralis</name>
    <dbReference type="NCBI Taxonomy" id="2498135"/>
    <lineage>
        <taxon>Bacteria</taxon>
        <taxon>Bacillati</taxon>
        <taxon>Actinomycetota</taxon>
        <taxon>Actinomycetes</taxon>
        <taxon>Streptosporangiales</taxon>
        <taxon>Nocardiopsidaceae</taxon>
        <taxon>Streptomonospora</taxon>
    </lineage>
</organism>
<dbReference type="Proteomes" id="UP000292235">
    <property type="component" value="Chromosome"/>
</dbReference>
<dbReference type="AlphaFoldDB" id="A0A4P6PZM3"/>
<keyword evidence="1" id="KW-0472">Membrane</keyword>
<keyword evidence="1" id="KW-0812">Transmembrane</keyword>